<organism evidence="1 2">
    <name type="scientific">Pseudoxanthomonas sacheonensis</name>
    <dbReference type="NCBI Taxonomy" id="443615"/>
    <lineage>
        <taxon>Bacteria</taxon>
        <taxon>Pseudomonadati</taxon>
        <taxon>Pseudomonadota</taxon>
        <taxon>Gammaproteobacteria</taxon>
        <taxon>Lysobacterales</taxon>
        <taxon>Lysobacteraceae</taxon>
        <taxon>Pseudoxanthomonas</taxon>
    </lineage>
</organism>
<evidence type="ECO:0000313" key="1">
    <source>
        <dbReference type="EMBL" id="MDR6840996.1"/>
    </source>
</evidence>
<proteinExistence type="predicted"/>
<dbReference type="RefSeq" id="WP_310091225.1">
    <property type="nucleotide sequence ID" value="NZ_JAVDTT010000001.1"/>
</dbReference>
<protein>
    <submittedName>
        <fullName evidence="1">Uncharacterized protein</fullName>
    </submittedName>
</protein>
<sequence length="83" mass="9208">MAHAPPPLEVARGLLEYSLQALAKVAPAMMADTPECDRLQAYAATADILWAQACEADKVYVRRRLQDIYRDAHDTSGYYEPGP</sequence>
<accession>A0ABU1RQG0</accession>
<dbReference type="EMBL" id="JAVDTT010000001">
    <property type="protein sequence ID" value="MDR6840996.1"/>
    <property type="molecule type" value="Genomic_DNA"/>
</dbReference>
<gene>
    <name evidence="1" type="ORF">J2W94_001260</name>
</gene>
<dbReference type="Proteomes" id="UP001254759">
    <property type="component" value="Unassembled WGS sequence"/>
</dbReference>
<keyword evidence="2" id="KW-1185">Reference proteome</keyword>
<evidence type="ECO:0000313" key="2">
    <source>
        <dbReference type="Proteomes" id="UP001254759"/>
    </source>
</evidence>
<name>A0ABU1RQG0_9GAMM</name>
<reference evidence="1 2" key="1">
    <citation type="submission" date="2023-07" db="EMBL/GenBank/DDBJ databases">
        <title>Sorghum-associated microbial communities from plants grown in Nebraska, USA.</title>
        <authorList>
            <person name="Schachtman D."/>
        </authorList>
    </citation>
    <scope>NUCLEOTIDE SEQUENCE [LARGE SCALE GENOMIC DNA]</scope>
    <source>
        <strain evidence="1 2">BE107</strain>
    </source>
</reference>
<comment type="caution">
    <text evidence="1">The sequence shown here is derived from an EMBL/GenBank/DDBJ whole genome shotgun (WGS) entry which is preliminary data.</text>
</comment>